<dbReference type="Gene3D" id="3.40.50.1000">
    <property type="entry name" value="HAD superfamily/HAD-like"/>
    <property type="match status" value="1"/>
</dbReference>
<sequence length="221" mass="24380">MVRLAVFDCDGTLVDSQRSIIESVRHAWLAEGLEPPSDEFIRTGVGLRLDFAIPRLVPDSPREVHDRLIERYKQAFFEIRQQPGHEEPLYPGTLEVLDRLEADGILLAIATGKSRRGLNATLDRHGLTGRFAILKTADDGPSKPDPTILCDAVKEAGAEFDTTAMIGDTVFDISMARAARTHAIGVSWGYHPVDELKKAGAATVIDRYADLPGNLHRIWSL</sequence>
<organism evidence="1 2">
    <name type="scientific">Hwanghaeella grinnelliae</name>
    <dbReference type="NCBI Taxonomy" id="2500179"/>
    <lineage>
        <taxon>Bacteria</taxon>
        <taxon>Pseudomonadati</taxon>
        <taxon>Pseudomonadota</taxon>
        <taxon>Alphaproteobacteria</taxon>
        <taxon>Rhodospirillales</taxon>
        <taxon>Rhodospirillaceae</taxon>
        <taxon>Hwanghaeella</taxon>
    </lineage>
</organism>
<dbReference type="InterPro" id="IPR023214">
    <property type="entry name" value="HAD_sf"/>
</dbReference>
<dbReference type="Gene3D" id="1.10.150.240">
    <property type="entry name" value="Putative phosphatase, domain 2"/>
    <property type="match status" value="1"/>
</dbReference>
<accession>A0A437QL71</accession>
<gene>
    <name evidence="1" type="ORF">EOI86_17635</name>
</gene>
<protein>
    <submittedName>
        <fullName evidence="1">HAD family hydrolase</fullName>
    </submittedName>
</protein>
<reference evidence="2" key="1">
    <citation type="submission" date="2019-01" db="EMBL/GenBank/DDBJ databases">
        <title>Gri0909 isolated from a small marine red alga.</title>
        <authorList>
            <person name="Kim J."/>
            <person name="Jeong S.E."/>
            <person name="Jeon C.O."/>
        </authorList>
    </citation>
    <scope>NUCLEOTIDE SEQUENCE [LARGE SCALE GENOMIC DNA]</scope>
    <source>
        <strain evidence="2">Gri0909</strain>
    </source>
</reference>
<dbReference type="GO" id="GO:0006281">
    <property type="term" value="P:DNA repair"/>
    <property type="evidence" value="ECO:0007669"/>
    <property type="project" value="TreeGrafter"/>
</dbReference>
<dbReference type="GO" id="GO:0005829">
    <property type="term" value="C:cytosol"/>
    <property type="evidence" value="ECO:0007669"/>
    <property type="project" value="TreeGrafter"/>
</dbReference>
<dbReference type="PANTHER" id="PTHR43434">
    <property type="entry name" value="PHOSPHOGLYCOLATE PHOSPHATASE"/>
    <property type="match status" value="1"/>
</dbReference>
<dbReference type="EMBL" id="SADE01000003">
    <property type="protein sequence ID" value="RVU35258.1"/>
    <property type="molecule type" value="Genomic_DNA"/>
</dbReference>
<keyword evidence="2" id="KW-1185">Reference proteome</keyword>
<dbReference type="Pfam" id="PF13419">
    <property type="entry name" value="HAD_2"/>
    <property type="match status" value="1"/>
</dbReference>
<comment type="caution">
    <text evidence="1">The sequence shown here is derived from an EMBL/GenBank/DDBJ whole genome shotgun (WGS) entry which is preliminary data.</text>
</comment>
<dbReference type="PANTHER" id="PTHR43434:SF24">
    <property type="entry name" value="HYDROLASE-RELATED"/>
    <property type="match status" value="1"/>
</dbReference>
<dbReference type="SFLD" id="SFLDG01135">
    <property type="entry name" value="C1.5.6:_HAD__Beta-PGM__Phospha"/>
    <property type="match status" value="1"/>
</dbReference>
<evidence type="ECO:0000313" key="1">
    <source>
        <dbReference type="EMBL" id="RVU35258.1"/>
    </source>
</evidence>
<dbReference type="InterPro" id="IPR041492">
    <property type="entry name" value="HAD_2"/>
</dbReference>
<dbReference type="SFLD" id="SFLDS00003">
    <property type="entry name" value="Haloacid_Dehalogenase"/>
    <property type="match status" value="1"/>
</dbReference>
<dbReference type="Proteomes" id="UP000287447">
    <property type="component" value="Unassembled WGS sequence"/>
</dbReference>
<dbReference type="InterPro" id="IPR023198">
    <property type="entry name" value="PGP-like_dom2"/>
</dbReference>
<dbReference type="InterPro" id="IPR050155">
    <property type="entry name" value="HAD-like_hydrolase_sf"/>
</dbReference>
<dbReference type="GO" id="GO:0008967">
    <property type="term" value="F:phosphoglycolate phosphatase activity"/>
    <property type="evidence" value="ECO:0007669"/>
    <property type="project" value="TreeGrafter"/>
</dbReference>
<proteinExistence type="predicted"/>
<evidence type="ECO:0000313" key="2">
    <source>
        <dbReference type="Proteomes" id="UP000287447"/>
    </source>
</evidence>
<dbReference type="SFLD" id="SFLDG01129">
    <property type="entry name" value="C1.5:_HAD__Beta-PGM__Phosphata"/>
    <property type="match status" value="1"/>
</dbReference>
<dbReference type="InterPro" id="IPR036412">
    <property type="entry name" value="HAD-like_sf"/>
</dbReference>
<dbReference type="NCBIfam" id="TIGR01549">
    <property type="entry name" value="HAD-SF-IA-v1"/>
    <property type="match status" value="1"/>
</dbReference>
<dbReference type="AlphaFoldDB" id="A0A437QL71"/>
<keyword evidence="1" id="KW-0378">Hydrolase</keyword>
<dbReference type="InterPro" id="IPR006439">
    <property type="entry name" value="HAD-SF_hydro_IA"/>
</dbReference>
<dbReference type="SUPFAM" id="SSF56784">
    <property type="entry name" value="HAD-like"/>
    <property type="match status" value="1"/>
</dbReference>
<dbReference type="OrthoDB" id="9793014at2"/>
<name>A0A437QL71_9PROT</name>